<evidence type="ECO:0000256" key="1">
    <source>
        <dbReference type="SAM" id="Phobius"/>
    </source>
</evidence>
<organism evidence="2 3">
    <name type="scientific">Gigaspora rosea</name>
    <dbReference type="NCBI Taxonomy" id="44941"/>
    <lineage>
        <taxon>Eukaryota</taxon>
        <taxon>Fungi</taxon>
        <taxon>Fungi incertae sedis</taxon>
        <taxon>Mucoromycota</taxon>
        <taxon>Glomeromycotina</taxon>
        <taxon>Glomeromycetes</taxon>
        <taxon>Diversisporales</taxon>
        <taxon>Gigasporaceae</taxon>
        <taxon>Gigaspora</taxon>
    </lineage>
</organism>
<comment type="caution">
    <text evidence="2">The sequence shown here is derived from an EMBL/GenBank/DDBJ whole genome shotgun (WGS) entry which is preliminary data.</text>
</comment>
<keyword evidence="1" id="KW-1133">Transmembrane helix</keyword>
<evidence type="ECO:0000313" key="3">
    <source>
        <dbReference type="Proteomes" id="UP000266673"/>
    </source>
</evidence>
<accession>A0A397V9Q9</accession>
<dbReference type="EMBL" id="QKWP01000707">
    <property type="protein sequence ID" value="RIB16026.1"/>
    <property type="molecule type" value="Genomic_DNA"/>
</dbReference>
<name>A0A397V9Q9_9GLOM</name>
<protein>
    <submittedName>
        <fullName evidence="2">Uncharacterized protein</fullName>
    </submittedName>
</protein>
<dbReference type="Proteomes" id="UP000266673">
    <property type="component" value="Unassembled WGS sequence"/>
</dbReference>
<dbReference type="AlphaFoldDB" id="A0A397V9Q9"/>
<evidence type="ECO:0000313" key="2">
    <source>
        <dbReference type="EMBL" id="RIB16026.1"/>
    </source>
</evidence>
<proteinExistence type="predicted"/>
<keyword evidence="1" id="KW-0472">Membrane</keyword>
<keyword evidence="1" id="KW-0812">Transmembrane</keyword>
<feature type="transmembrane region" description="Helical" evidence="1">
    <location>
        <begin position="34"/>
        <end position="52"/>
    </location>
</feature>
<reference evidence="2 3" key="1">
    <citation type="submission" date="2018-06" db="EMBL/GenBank/DDBJ databases">
        <title>Comparative genomics reveals the genomic features of Rhizophagus irregularis, R. cerebriforme, R. diaphanum and Gigaspora rosea, and their symbiotic lifestyle signature.</title>
        <authorList>
            <person name="Morin E."/>
            <person name="San Clemente H."/>
            <person name="Chen E.C.H."/>
            <person name="De La Providencia I."/>
            <person name="Hainaut M."/>
            <person name="Kuo A."/>
            <person name="Kohler A."/>
            <person name="Murat C."/>
            <person name="Tang N."/>
            <person name="Roy S."/>
            <person name="Loubradou J."/>
            <person name="Henrissat B."/>
            <person name="Grigoriev I.V."/>
            <person name="Corradi N."/>
            <person name="Roux C."/>
            <person name="Martin F.M."/>
        </authorList>
    </citation>
    <scope>NUCLEOTIDE SEQUENCE [LARGE SCALE GENOMIC DNA]</scope>
    <source>
        <strain evidence="2 3">DAOM 194757</strain>
    </source>
</reference>
<keyword evidence="3" id="KW-1185">Reference proteome</keyword>
<sequence length="54" mass="6217">MYHVLLLLLPTAVPPYLLSLFCLYLYFHGLRPSLLCFVFLGVLDLFFFSCPVSC</sequence>
<feature type="transmembrane region" description="Helical" evidence="1">
    <location>
        <begin position="6"/>
        <end position="27"/>
    </location>
</feature>
<gene>
    <name evidence="2" type="ORF">C2G38_2092014</name>
</gene>